<dbReference type="EMBL" id="GBXM01011000">
    <property type="protein sequence ID" value="JAH97577.1"/>
    <property type="molecule type" value="Transcribed_RNA"/>
</dbReference>
<evidence type="ECO:0000313" key="1">
    <source>
        <dbReference type="EMBL" id="JAH97577.1"/>
    </source>
</evidence>
<reference evidence="1" key="1">
    <citation type="submission" date="2014-11" db="EMBL/GenBank/DDBJ databases">
        <authorList>
            <person name="Amaro Gonzalez C."/>
        </authorList>
    </citation>
    <scope>NUCLEOTIDE SEQUENCE</scope>
</reference>
<name>A0A0E9X4B6_ANGAN</name>
<proteinExistence type="predicted"/>
<sequence>MATNTNTTTVIRALNQTGAPGLIFQTKTPLFMTSCLYVNCQFTFRRFKPNRTSKILTLRALFQFNLWDYIFSCQFIVRVP</sequence>
<protein>
    <submittedName>
        <fullName evidence="1">Uncharacterized protein</fullName>
    </submittedName>
</protein>
<accession>A0A0E9X4B6</accession>
<organism evidence="1">
    <name type="scientific">Anguilla anguilla</name>
    <name type="common">European freshwater eel</name>
    <name type="synonym">Muraena anguilla</name>
    <dbReference type="NCBI Taxonomy" id="7936"/>
    <lineage>
        <taxon>Eukaryota</taxon>
        <taxon>Metazoa</taxon>
        <taxon>Chordata</taxon>
        <taxon>Craniata</taxon>
        <taxon>Vertebrata</taxon>
        <taxon>Euteleostomi</taxon>
        <taxon>Actinopterygii</taxon>
        <taxon>Neopterygii</taxon>
        <taxon>Teleostei</taxon>
        <taxon>Anguilliformes</taxon>
        <taxon>Anguillidae</taxon>
        <taxon>Anguilla</taxon>
    </lineage>
</organism>
<dbReference type="AlphaFoldDB" id="A0A0E9X4B6"/>
<reference evidence="1" key="2">
    <citation type="journal article" date="2015" name="Fish Shellfish Immunol.">
        <title>Early steps in the European eel (Anguilla anguilla)-Vibrio vulnificus interaction in the gills: Role of the RtxA13 toxin.</title>
        <authorList>
            <person name="Callol A."/>
            <person name="Pajuelo D."/>
            <person name="Ebbesson L."/>
            <person name="Teles M."/>
            <person name="MacKenzie S."/>
            <person name="Amaro C."/>
        </authorList>
    </citation>
    <scope>NUCLEOTIDE SEQUENCE</scope>
</reference>